<dbReference type="InterPro" id="IPR004401">
    <property type="entry name" value="YbaB/EbfC"/>
</dbReference>
<feature type="compositionally biased region" description="Low complexity" evidence="3">
    <location>
        <begin position="15"/>
        <end position="25"/>
    </location>
</feature>
<gene>
    <name evidence="4" type="ORF">FIC87_13105</name>
</gene>
<evidence type="ECO:0000256" key="3">
    <source>
        <dbReference type="SAM" id="MobiDB-lite"/>
    </source>
</evidence>
<dbReference type="HAMAP" id="MF_00274">
    <property type="entry name" value="DNA_YbaB_EbfC"/>
    <property type="match status" value="1"/>
</dbReference>
<comment type="function">
    <text evidence="2">Binds to DNA and alters its conformation. May be involved in regulation of gene expression, nucleoid organization and DNA protection.</text>
</comment>
<dbReference type="AlphaFoldDB" id="A0A5C5BRD9"/>
<dbReference type="EMBL" id="VEVP01000040">
    <property type="protein sequence ID" value="TNU88858.1"/>
    <property type="molecule type" value="Genomic_DNA"/>
</dbReference>
<name>A0A5C5BRD9_EGGLN</name>
<dbReference type="SUPFAM" id="SSF82607">
    <property type="entry name" value="YbaB-like"/>
    <property type="match status" value="1"/>
</dbReference>
<protein>
    <recommendedName>
        <fullName evidence="2">Nucleoid-associated protein FIC87_13105</fullName>
    </recommendedName>
</protein>
<dbReference type="Gene3D" id="3.30.1310.10">
    <property type="entry name" value="Nucleoid-associated protein YbaB-like domain"/>
    <property type="match status" value="1"/>
</dbReference>
<proteinExistence type="inferred from homology"/>
<dbReference type="RefSeq" id="WP_139913035.1">
    <property type="nucleotide sequence ID" value="NZ_VEVP01000040.1"/>
</dbReference>
<evidence type="ECO:0000256" key="2">
    <source>
        <dbReference type="HAMAP-Rule" id="MF_00274"/>
    </source>
</evidence>
<evidence type="ECO:0000313" key="5">
    <source>
        <dbReference type="Proteomes" id="UP000312594"/>
    </source>
</evidence>
<dbReference type="GO" id="GO:0003677">
    <property type="term" value="F:DNA binding"/>
    <property type="evidence" value="ECO:0007669"/>
    <property type="project" value="UniProtKB-UniRule"/>
</dbReference>
<dbReference type="GO" id="GO:0005829">
    <property type="term" value="C:cytosol"/>
    <property type="evidence" value="ECO:0007669"/>
    <property type="project" value="TreeGrafter"/>
</dbReference>
<evidence type="ECO:0000256" key="1">
    <source>
        <dbReference type="ARBA" id="ARBA00023125"/>
    </source>
</evidence>
<dbReference type="PIRSF" id="PIRSF004555">
    <property type="entry name" value="UCP004555"/>
    <property type="match status" value="1"/>
</dbReference>
<dbReference type="PANTHER" id="PTHR33449:SF1">
    <property type="entry name" value="NUCLEOID-ASSOCIATED PROTEIN YBAB"/>
    <property type="match status" value="1"/>
</dbReference>
<dbReference type="InterPro" id="IPR036894">
    <property type="entry name" value="YbaB-like_sf"/>
</dbReference>
<comment type="subunit">
    <text evidence="2">Homodimer.</text>
</comment>
<dbReference type="PANTHER" id="PTHR33449">
    <property type="entry name" value="NUCLEOID-ASSOCIATED PROTEIN YBAB"/>
    <property type="match status" value="1"/>
</dbReference>
<sequence length="113" mass="11656">MSKRGGFPGGGGNMGAMMKQAQKMQAELARAQEEIKGMTFEATAGGGMVKVVANGDMTVDSIVIDPEAVDPEDVEMLQDMVAAAVNEALRGVSEISSQRLNAATGGLNIPGLM</sequence>
<feature type="compositionally biased region" description="Gly residues" evidence="3">
    <location>
        <begin position="1"/>
        <end position="14"/>
    </location>
</feature>
<feature type="region of interest" description="Disordered" evidence="3">
    <location>
        <begin position="1"/>
        <end position="25"/>
    </location>
</feature>
<comment type="caution">
    <text evidence="4">The sequence shown here is derived from an EMBL/GenBank/DDBJ whole genome shotgun (WGS) entry which is preliminary data.</text>
</comment>
<comment type="subcellular location">
    <subcellularLocation>
        <location evidence="2">Cytoplasm</location>
        <location evidence="2">Nucleoid</location>
    </subcellularLocation>
</comment>
<organism evidence="4 5">
    <name type="scientific">Eggerthella lenta</name>
    <name type="common">Eubacterium lentum</name>
    <dbReference type="NCBI Taxonomy" id="84112"/>
    <lineage>
        <taxon>Bacteria</taxon>
        <taxon>Bacillati</taxon>
        <taxon>Actinomycetota</taxon>
        <taxon>Coriobacteriia</taxon>
        <taxon>Eggerthellales</taxon>
        <taxon>Eggerthellaceae</taxon>
        <taxon>Eggerthella</taxon>
    </lineage>
</organism>
<reference evidence="4 5" key="1">
    <citation type="journal article" date="2005" name="Appl. Environ. Microbiol.">
        <title>Intestinal bacterial communities that produce active estrogen-like compounds enterodiol and enterolactone in humans.</title>
        <authorList>
            <person name="Clavel T."/>
            <person name="Henderson G."/>
            <person name="Alpert C.A."/>
            <person name="Philippe C."/>
            <person name="Rigottier-Gois L."/>
            <person name="Dore J."/>
            <person name="Blaut M."/>
        </authorList>
    </citation>
    <scope>NUCLEOTIDE SEQUENCE [LARGE SCALE GENOMIC DNA]</scope>
    <source>
        <strain evidence="4 5">SECO-MT75m2</strain>
    </source>
</reference>
<keyword evidence="2" id="KW-0963">Cytoplasm</keyword>
<dbReference type="NCBIfam" id="TIGR00103">
    <property type="entry name" value="DNA_YbaB_EbfC"/>
    <property type="match status" value="1"/>
</dbReference>
<keyword evidence="1 2" id="KW-0238">DNA-binding</keyword>
<accession>A0A5C5BRD9</accession>
<comment type="similarity">
    <text evidence="2">Belongs to the YbaB/EbfC family.</text>
</comment>
<dbReference type="Proteomes" id="UP000312594">
    <property type="component" value="Unassembled WGS sequence"/>
</dbReference>
<dbReference type="Pfam" id="PF02575">
    <property type="entry name" value="YbaB_DNA_bd"/>
    <property type="match status" value="1"/>
</dbReference>
<evidence type="ECO:0000313" key="4">
    <source>
        <dbReference type="EMBL" id="TNU88858.1"/>
    </source>
</evidence>
<dbReference type="GO" id="GO:0043590">
    <property type="term" value="C:bacterial nucleoid"/>
    <property type="evidence" value="ECO:0007669"/>
    <property type="project" value="UniProtKB-UniRule"/>
</dbReference>